<dbReference type="OMA" id="HRRIFRV"/>
<dbReference type="EMBL" id="HE612858">
    <property type="protein sequence ID" value="CCE62346.1"/>
    <property type="molecule type" value="Genomic_DNA"/>
</dbReference>
<protein>
    <submittedName>
        <fullName evidence="2">Uncharacterized protein</fullName>
    </submittedName>
</protein>
<dbReference type="KEGG" id="tpf:TPHA_0C01910"/>
<evidence type="ECO:0000256" key="1">
    <source>
        <dbReference type="SAM" id="MobiDB-lite"/>
    </source>
</evidence>
<organism evidence="2 3">
    <name type="scientific">Tetrapisispora phaffii (strain ATCC 24235 / CBS 4417 / NBRC 1672 / NRRL Y-8282 / UCD 70-5)</name>
    <name type="common">Yeast</name>
    <name type="synonym">Fabospora phaffii</name>
    <dbReference type="NCBI Taxonomy" id="1071381"/>
    <lineage>
        <taxon>Eukaryota</taxon>
        <taxon>Fungi</taxon>
        <taxon>Dikarya</taxon>
        <taxon>Ascomycota</taxon>
        <taxon>Saccharomycotina</taxon>
        <taxon>Saccharomycetes</taxon>
        <taxon>Saccharomycetales</taxon>
        <taxon>Saccharomycetaceae</taxon>
        <taxon>Tetrapisispora</taxon>
    </lineage>
</organism>
<feature type="compositionally biased region" description="Basic and acidic residues" evidence="1">
    <location>
        <begin position="715"/>
        <end position="724"/>
    </location>
</feature>
<feature type="region of interest" description="Disordered" evidence="1">
    <location>
        <begin position="677"/>
        <end position="754"/>
    </location>
</feature>
<feature type="region of interest" description="Disordered" evidence="1">
    <location>
        <begin position="44"/>
        <end position="72"/>
    </location>
</feature>
<feature type="compositionally biased region" description="Polar residues" evidence="1">
    <location>
        <begin position="433"/>
        <end position="451"/>
    </location>
</feature>
<dbReference type="GeneID" id="11533824"/>
<feature type="region of interest" description="Disordered" evidence="1">
    <location>
        <begin position="419"/>
        <end position="464"/>
    </location>
</feature>
<dbReference type="Proteomes" id="UP000005666">
    <property type="component" value="Chromosome 3"/>
</dbReference>
<dbReference type="eggNOG" id="ENOG502QSS3">
    <property type="taxonomic scope" value="Eukaryota"/>
</dbReference>
<feature type="compositionally biased region" description="Acidic residues" evidence="1">
    <location>
        <begin position="686"/>
        <end position="695"/>
    </location>
</feature>
<accession>G8BRH0</accession>
<feature type="compositionally biased region" description="Polar residues" evidence="1">
    <location>
        <begin position="725"/>
        <end position="740"/>
    </location>
</feature>
<dbReference type="HOGENOM" id="CLU_017547_0_0_1"/>
<evidence type="ECO:0000313" key="3">
    <source>
        <dbReference type="Proteomes" id="UP000005666"/>
    </source>
</evidence>
<evidence type="ECO:0000313" key="2">
    <source>
        <dbReference type="EMBL" id="CCE62346.1"/>
    </source>
</evidence>
<gene>
    <name evidence="2" type="primary">TPHA0C01910</name>
    <name evidence="2" type="ordered locus">TPHA_0C01910</name>
</gene>
<sequence>MLKSYDTSKPKRKSFFFFGSNNENIIKLDNPNDKKNTKQMKVASKNKINPLSKEPLRNQPVSSSPFDQIDNTNNKREVEKIAVSSIANSESNEKHNPFRTNASSNVIIPANTDISKELLRPSGTVLGRRPLPPKLDMRNISKSATLRSNINNKSETKKKFEPDNDNDIGVITNVESLNECLGDENKHRRQRSEAEKLVDDIDDFLAKHKGRSASPSPGIDIDIYSDHAVSPIGALSLDADGIMKFKDSNSNPFQEYNDKDFVEERENSKHHDTLSKRSTLISTATTTESDNFSFAKTIAASSETTQPIQINDTTAANTDMPNLVYKHDTFNMVSSNDNQGYNSFIASDIDISSDESDFANRSVTYSANHNNFNNSNKSTEEIKNYQKLPNNYSTDGFSVSSEKKVFRVVNDEKVNFNFHSDSESESESESDSNFTYGNDPTPSNFSQTQVQSKDENKNESLYLSDQQVSVIDKSSHYTGNSEYVYPEEVINNISKISKVDKDLNEISYNAENLSSNAELLSGGVIKPDSINKSLDIESATSSLNHDQIGEVASSSALEDKSLGSPSYMSNKYISSVKREGNVSLVSGYVEEVRLKYIKTANFLQAPPNLPISLKQKNNVIRPQNMKVRIRTSSKQVGIKHGKIKSKLLSLETISDEAKANKIETNLVDHTKEFHNLMNKKDQIPEQSDEDSDNDVESYLKDIPGDNAYNSDDIFEPLREKKDNNNDLARSNTTTSYYTKAQQRRKRTGTLDNNYSNLHDLPTDININDYLENEIEKVEDIKDDDMPLEPYISVGGLHITNPDTDSD</sequence>
<dbReference type="OrthoDB" id="4067613at2759"/>
<dbReference type="AlphaFoldDB" id="G8BRH0"/>
<name>G8BRH0_TETPH</name>
<keyword evidence="3" id="KW-1185">Reference proteome</keyword>
<proteinExistence type="predicted"/>
<reference evidence="2 3" key="1">
    <citation type="journal article" date="2011" name="Proc. Natl. Acad. Sci. U.S.A.">
        <title>Evolutionary erosion of yeast sex chromosomes by mating-type switching accidents.</title>
        <authorList>
            <person name="Gordon J.L."/>
            <person name="Armisen D."/>
            <person name="Proux-Wera E."/>
            <person name="Oheigeartaigh S.S."/>
            <person name="Byrne K.P."/>
            <person name="Wolfe K.H."/>
        </authorList>
    </citation>
    <scope>NUCLEOTIDE SEQUENCE [LARGE SCALE GENOMIC DNA]</scope>
    <source>
        <strain evidence="3">ATCC 24235 / CBS 4417 / NBRC 1672 / NRRL Y-8282 / UCD 70-5</strain>
    </source>
</reference>
<dbReference type="RefSeq" id="XP_003684780.1">
    <property type="nucleotide sequence ID" value="XM_003684732.1"/>
</dbReference>
<feature type="compositionally biased region" description="Polar residues" evidence="1">
    <location>
        <begin position="59"/>
        <end position="72"/>
    </location>
</feature>